<dbReference type="Proteomes" id="UP000606974">
    <property type="component" value="Unassembled WGS sequence"/>
</dbReference>
<dbReference type="GO" id="GO:0004806">
    <property type="term" value="F:triacylglycerol lipase activity"/>
    <property type="evidence" value="ECO:0007669"/>
    <property type="project" value="InterPro"/>
</dbReference>
<protein>
    <recommendedName>
        <fullName evidence="6">PNPLA domain-containing protein</fullName>
    </recommendedName>
</protein>
<dbReference type="PANTHER" id="PTHR14226">
    <property type="entry name" value="NEUROPATHY TARGET ESTERASE/SWISS CHEESE D.MELANOGASTER"/>
    <property type="match status" value="1"/>
</dbReference>
<name>A0A8H7AJT9_9EURO</name>
<evidence type="ECO:0000313" key="7">
    <source>
        <dbReference type="EMBL" id="KAF7508267.1"/>
    </source>
</evidence>
<dbReference type="SUPFAM" id="SSF52151">
    <property type="entry name" value="FabD/lysophospholipase-like"/>
    <property type="match status" value="1"/>
</dbReference>
<evidence type="ECO:0000256" key="2">
    <source>
        <dbReference type="ARBA" id="ARBA00022801"/>
    </source>
</evidence>
<accession>A0A8H7AJT9</accession>
<dbReference type="InterPro" id="IPR050301">
    <property type="entry name" value="NTE"/>
</dbReference>
<keyword evidence="4" id="KW-0443">Lipid metabolism</keyword>
<dbReference type="Gene3D" id="3.40.1090.10">
    <property type="entry name" value="Cytosolic phospholipase A2 catalytic domain"/>
    <property type="match status" value="1"/>
</dbReference>
<feature type="domain" description="PNPLA" evidence="6">
    <location>
        <begin position="172"/>
        <end position="365"/>
    </location>
</feature>
<comment type="caution">
    <text evidence="7">The sequence shown here is derived from an EMBL/GenBank/DDBJ whole genome shotgun (WGS) entry which is preliminary data.</text>
</comment>
<comment type="function">
    <text evidence="1">Probable lipid hydrolase.</text>
</comment>
<dbReference type="CDD" id="cd07229">
    <property type="entry name" value="Pat_TGL3_like"/>
    <property type="match status" value="1"/>
</dbReference>
<evidence type="ECO:0000256" key="3">
    <source>
        <dbReference type="ARBA" id="ARBA00022963"/>
    </source>
</evidence>
<dbReference type="InterPro" id="IPR002641">
    <property type="entry name" value="PNPLA_dom"/>
</dbReference>
<evidence type="ECO:0000256" key="1">
    <source>
        <dbReference type="ARBA" id="ARBA00002682"/>
    </source>
</evidence>
<keyword evidence="3" id="KW-0442">Lipid degradation</keyword>
<proteinExistence type="predicted"/>
<dbReference type="Pfam" id="PF01734">
    <property type="entry name" value="Patatin"/>
    <property type="match status" value="1"/>
</dbReference>
<keyword evidence="8" id="KW-1185">Reference proteome</keyword>
<keyword evidence="2" id="KW-0378">Hydrolase</keyword>
<sequence length="545" mass="61553">MSLLDSLINIVWTVLTFSWIRRRAALHAAVEDLKRASKAAETYEQWHNLQAEIDRLLGLDLWRRRNDSKYYDWFKISQQKREIERCQVNGDILNLCGLLRMHPVRNLYDILSPRLYTKAHAGTKLLIEDYIRQVQRCISDLAAISGTQAGFNSQTKMELFHDTSHAFGRSTLVLQGGSAFSMCHVGVVKALHLRGLLPRIVTGTATGALVAALVGVHTDDELLEVLAGKAIDLSSFHRARLRRRKLADDAPAGTKWFQAVRRRGARFLRTGHVFNIHVLQECAQDNLGDITFEEAFSKTGRILNVTVALPNEVGIPQLLNYITAPHVLIWSAVVASTATSKTLYAPVQLYCKNEIGSTEPYAATDHDGSTLKQRTGSTRGRAELQEAPLKRIGELFNVNHFIVSQNRPYIAPFVRAEQNYAGHSTLLNTLIRLWSGEVFHMLNQLNSIGWLPTPLCRLLMDETIPSNSRWAKISLTPDLTFKDLLALFDTPTEHLLDEWIMRGERSVWPAVPELRVRCGIEFELERAYESVRRRSPEQLGVDFGG</sequence>
<dbReference type="EMBL" id="JAACFV010000056">
    <property type="protein sequence ID" value="KAF7508267.1"/>
    <property type="molecule type" value="Genomic_DNA"/>
</dbReference>
<evidence type="ECO:0000256" key="4">
    <source>
        <dbReference type="ARBA" id="ARBA00023098"/>
    </source>
</evidence>
<gene>
    <name evidence="7" type="ORF">GJ744_009412</name>
</gene>
<dbReference type="GO" id="GO:0006641">
    <property type="term" value="P:triglyceride metabolic process"/>
    <property type="evidence" value="ECO:0007669"/>
    <property type="project" value="UniProtKB-ARBA"/>
</dbReference>
<dbReference type="PROSITE" id="PS51635">
    <property type="entry name" value="PNPLA"/>
    <property type="match status" value="1"/>
</dbReference>
<evidence type="ECO:0000256" key="5">
    <source>
        <dbReference type="PROSITE-ProRule" id="PRU01161"/>
    </source>
</evidence>
<evidence type="ECO:0000313" key="8">
    <source>
        <dbReference type="Proteomes" id="UP000606974"/>
    </source>
</evidence>
<dbReference type="GO" id="GO:0016042">
    <property type="term" value="P:lipid catabolic process"/>
    <property type="evidence" value="ECO:0007669"/>
    <property type="project" value="UniProtKB-KW"/>
</dbReference>
<comment type="caution">
    <text evidence="5">Lacks conserved residue(s) required for the propagation of feature annotation.</text>
</comment>
<organism evidence="7 8">
    <name type="scientific">Endocarpon pusillum</name>
    <dbReference type="NCBI Taxonomy" id="364733"/>
    <lineage>
        <taxon>Eukaryota</taxon>
        <taxon>Fungi</taxon>
        <taxon>Dikarya</taxon>
        <taxon>Ascomycota</taxon>
        <taxon>Pezizomycotina</taxon>
        <taxon>Eurotiomycetes</taxon>
        <taxon>Chaetothyriomycetidae</taxon>
        <taxon>Verrucariales</taxon>
        <taxon>Verrucariaceae</taxon>
        <taxon>Endocarpon</taxon>
    </lineage>
</organism>
<evidence type="ECO:0000259" key="6">
    <source>
        <dbReference type="PROSITE" id="PS51635"/>
    </source>
</evidence>
<dbReference type="Pfam" id="PF11815">
    <property type="entry name" value="DUF3336"/>
    <property type="match status" value="1"/>
</dbReference>
<reference evidence="7" key="1">
    <citation type="submission" date="2020-02" db="EMBL/GenBank/DDBJ databases">
        <authorList>
            <person name="Palmer J.M."/>
        </authorList>
    </citation>
    <scope>NUCLEOTIDE SEQUENCE</scope>
    <source>
        <strain evidence="7">EPUS1.4</strain>
        <tissue evidence="7">Thallus</tissue>
    </source>
</reference>
<dbReference type="OrthoDB" id="10049244at2759"/>
<dbReference type="InterPro" id="IPR021771">
    <property type="entry name" value="Triacylglycerol_lipase_N"/>
</dbReference>
<dbReference type="AlphaFoldDB" id="A0A8H7AJT9"/>
<dbReference type="InterPro" id="IPR016035">
    <property type="entry name" value="Acyl_Trfase/lysoPLipase"/>
</dbReference>
<dbReference type="PANTHER" id="PTHR14226:SF44">
    <property type="entry name" value="TRIACYLGLYCEROL LIPASE 3"/>
    <property type="match status" value="1"/>
</dbReference>